<keyword evidence="9" id="KW-1185">Reference proteome</keyword>
<evidence type="ECO:0000256" key="2">
    <source>
        <dbReference type="ARBA" id="ARBA00022676"/>
    </source>
</evidence>
<evidence type="ECO:0000313" key="7">
    <source>
        <dbReference type="EMBL" id="CAF1005996.1"/>
    </source>
</evidence>
<keyword evidence="3" id="KW-0808">Transferase</keyword>
<dbReference type="GO" id="GO:0016020">
    <property type="term" value="C:membrane"/>
    <property type="evidence" value="ECO:0007669"/>
    <property type="project" value="InterPro"/>
</dbReference>
<evidence type="ECO:0000256" key="6">
    <source>
        <dbReference type="SAM" id="SignalP"/>
    </source>
</evidence>
<dbReference type="GO" id="GO:0042546">
    <property type="term" value="P:cell wall biogenesis"/>
    <property type="evidence" value="ECO:0007669"/>
    <property type="project" value="InterPro"/>
</dbReference>
<name>A0A815MI32_ADIRI</name>
<evidence type="ECO:0000256" key="3">
    <source>
        <dbReference type="ARBA" id="ARBA00022679"/>
    </source>
</evidence>
<dbReference type="GO" id="GO:0071555">
    <property type="term" value="P:cell wall organization"/>
    <property type="evidence" value="ECO:0007669"/>
    <property type="project" value="UniProtKB-KW"/>
</dbReference>
<feature type="chain" id="PRO_5035607326" evidence="6">
    <location>
        <begin position="17"/>
        <end position="187"/>
    </location>
</feature>
<dbReference type="GO" id="GO:0008107">
    <property type="term" value="F:galactoside 2-alpha-L-fucosyltransferase activity"/>
    <property type="evidence" value="ECO:0007669"/>
    <property type="project" value="InterPro"/>
</dbReference>
<comment type="caution">
    <text evidence="8">The sequence shown here is derived from an EMBL/GenBank/DDBJ whole genome shotgun (WGS) entry which is preliminary data.</text>
</comment>
<evidence type="ECO:0000256" key="1">
    <source>
        <dbReference type="ARBA" id="ARBA00010481"/>
    </source>
</evidence>
<organism evidence="8 9">
    <name type="scientific">Adineta ricciae</name>
    <name type="common">Rotifer</name>
    <dbReference type="NCBI Taxonomy" id="249248"/>
    <lineage>
        <taxon>Eukaryota</taxon>
        <taxon>Metazoa</taxon>
        <taxon>Spiralia</taxon>
        <taxon>Gnathifera</taxon>
        <taxon>Rotifera</taxon>
        <taxon>Eurotatoria</taxon>
        <taxon>Bdelloidea</taxon>
        <taxon>Adinetida</taxon>
        <taxon>Adinetidae</taxon>
        <taxon>Adineta</taxon>
    </lineage>
</organism>
<keyword evidence="6" id="KW-0732">Signal</keyword>
<keyword evidence="4" id="KW-0325">Glycoprotein</keyword>
<reference evidence="8" key="1">
    <citation type="submission" date="2021-02" db="EMBL/GenBank/DDBJ databases">
        <authorList>
            <person name="Nowell W R."/>
        </authorList>
    </citation>
    <scope>NUCLEOTIDE SEQUENCE</scope>
</reference>
<keyword evidence="5" id="KW-0961">Cell wall biogenesis/degradation</keyword>
<dbReference type="Proteomes" id="UP000663828">
    <property type="component" value="Unassembled WGS sequence"/>
</dbReference>
<feature type="signal peptide" evidence="6">
    <location>
        <begin position="1"/>
        <end position="16"/>
    </location>
</feature>
<keyword evidence="2" id="KW-0328">Glycosyltransferase</keyword>
<dbReference type="EMBL" id="CAJNOR010003530">
    <property type="protein sequence ID" value="CAF1422923.1"/>
    <property type="molecule type" value="Genomic_DNA"/>
</dbReference>
<comment type="similarity">
    <text evidence="1">Belongs to the glycosyltransferase 37 family.</text>
</comment>
<sequence length="187" mass="22072">MNILLILLIIIYFLYFFHDQFSGSSPCSHLYEKNFFQKCSLSTKILLQSSSPDVNYVVFDAVNGFGNRILGLISSLTYALVTNRVLLINWKPGNNHDANFEDLFLPLSSLNESSFVHQYSLSRLMSLVKNRWINEIHWQINRKSRIPRDWAFYFDEIMLCDDKIVDIRSWFQRFGFYLINLLTNHVQ</sequence>
<dbReference type="InterPro" id="IPR004938">
    <property type="entry name" value="XG_FTase"/>
</dbReference>
<dbReference type="OrthoDB" id="428346at2759"/>
<gene>
    <name evidence="7" type="ORF">EDS130_LOCUS15134</name>
    <name evidence="8" type="ORF">XAT740_LOCUS35327</name>
</gene>
<proteinExistence type="inferred from homology"/>
<dbReference type="Gene3D" id="3.40.50.11340">
    <property type="match status" value="1"/>
</dbReference>
<accession>A0A815MI32</accession>
<evidence type="ECO:0000256" key="5">
    <source>
        <dbReference type="ARBA" id="ARBA00023316"/>
    </source>
</evidence>
<evidence type="ECO:0000313" key="9">
    <source>
        <dbReference type="Proteomes" id="UP000663828"/>
    </source>
</evidence>
<dbReference type="AlphaFoldDB" id="A0A815MI32"/>
<dbReference type="EMBL" id="CAJNOJ010000063">
    <property type="protein sequence ID" value="CAF1005996.1"/>
    <property type="molecule type" value="Genomic_DNA"/>
</dbReference>
<evidence type="ECO:0000256" key="4">
    <source>
        <dbReference type="ARBA" id="ARBA00023180"/>
    </source>
</evidence>
<evidence type="ECO:0000313" key="8">
    <source>
        <dbReference type="EMBL" id="CAF1422923.1"/>
    </source>
</evidence>
<protein>
    <submittedName>
        <fullName evidence="8">Uncharacterized protein</fullName>
    </submittedName>
</protein>
<dbReference type="Proteomes" id="UP000663852">
    <property type="component" value="Unassembled WGS sequence"/>
</dbReference>
<dbReference type="Pfam" id="PF03254">
    <property type="entry name" value="XG_FTase"/>
    <property type="match status" value="1"/>
</dbReference>